<dbReference type="CDD" id="cd19496">
    <property type="entry name" value="Elp5"/>
    <property type="match status" value="1"/>
</dbReference>
<evidence type="ECO:0000256" key="8">
    <source>
        <dbReference type="ARBA" id="ARBA00023242"/>
    </source>
</evidence>
<protein>
    <recommendedName>
        <fullName evidence="5">Elongator complex protein 5</fullName>
    </recommendedName>
</protein>
<dbReference type="InterPro" id="IPR027417">
    <property type="entry name" value="P-loop_NTPase"/>
</dbReference>
<organism evidence="10 11">
    <name type="scientific">Triangularia setosa</name>
    <dbReference type="NCBI Taxonomy" id="2587417"/>
    <lineage>
        <taxon>Eukaryota</taxon>
        <taxon>Fungi</taxon>
        <taxon>Dikarya</taxon>
        <taxon>Ascomycota</taxon>
        <taxon>Pezizomycotina</taxon>
        <taxon>Sordariomycetes</taxon>
        <taxon>Sordariomycetidae</taxon>
        <taxon>Sordariales</taxon>
        <taxon>Podosporaceae</taxon>
        <taxon>Triangularia</taxon>
    </lineage>
</organism>
<dbReference type="Pfam" id="PF10483">
    <property type="entry name" value="Elong_Iki1"/>
    <property type="match status" value="1"/>
</dbReference>
<evidence type="ECO:0000256" key="6">
    <source>
        <dbReference type="ARBA" id="ARBA00022490"/>
    </source>
</evidence>
<dbReference type="Proteomes" id="UP001302321">
    <property type="component" value="Unassembled WGS sequence"/>
</dbReference>
<accession>A0AAN6W8B3</accession>
<evidence type="ECO:0000256" key="5">
    <source>
        <dbReference type="ARBA" id="ARBA00020264"/>
    </source>
</evidence>
<keyword evidence="7" id="KW-0819">tRNA processing</keyword>
<feature type="compositionally biased region" description="Acidic residues" evidence="9">
    <location>
        <begin position="336"/>
        <end position="347"/>
    </location>
</feature>
<evidence type="ECO:0000256" key="3">
    <source>
        <dbReference type="ARBA" id="ARBA00005043"/>
    </source>
</evidence>
<comment type="subcellular location">
    <subcellularLocation>
        <location evidence="2">Cytoplasm</location>
    </subcellularLocation>
    <subcellularLocation>
        <location evidence="1">Nucleus</location>
    </subcellularLocation>
</comment>
<dbReference type="GO" id="GO:0033588">
    <property type="term" value="C:elongator holoenzyme complex"/>
    <property type="evidence" value="ECO:0007669"/>
    <property type="project" value="InterPro"/>
</dbReference>
<evidence type="ECO:0000256" key="2">
    <source>
        <dbReference type="ARBA" id="ARBA00004496"/>
    </source>
</evidence>
<dbReference type="Gene3D" id="3.40.50.300">
    <property type="entry name" value="P-loop containing nucleotide triphosphate hydrolases"/>
    <property type="match status" value="1"/>
</dbReference>
<proteinExistence type="inferred from homology"/>
<evidence type="ECO:0000256" key="7">
    <source>
        <dbReference type="ARBA" id="ARBA00022694"/>
    </source>
</evidence>
<comment type="pathway">
    <text evidence="3">tRNA modification; 5-methoxycarbonylmethyl-2-thiouridine-tRNA biosynthesis.</text>
</comment>
<name>A0AAN6W8B3_9PEZI</name>
<evidence type="ECO:0000256" key="1">
    <source>
        <dbReference type="ARBA" id="ARBA00004123"/>
    </source>
</evidence>
<evidence type="ECO:0000256" key="9">
    <source>
        <dbReference type="SAM" id="MobiDB-lite"/>
    </source>
</evidence>
<comment type="similarity">
    <text evidence="4">Belongs to the ELP5 family.</text>
</comment>
<keyword evidence="8" id="KW-0539">Nucleus</keyword>
<evidence type="ECO:0000256" key="4">
    <source>
        <dbReference type="ARBA" id="ARBA00009567"/>
    </source>
</evidence>
<dbReference type="AlphaFoldDB" id="A0AAN6W8B3"/>
<reference evidence="10" key="2">
    <citation type="submission" date="2023-05" db="EMBL/GenBank/DDBJ databases">
        <authorList>
            <consortium name="Lawrence Berkeley National Laboratory"/>
            <person name="Steindorff A."/>
            <person name="Hensen N."/>
            <person name="Bonometti L."/>
            <person name="Westerberg I."/>
            <person name="Brannstrom I.O."/>
            <person name="Guillou S."/>
            <person name="Cros-Aarteil S."/>
            <person name="Calhoun S."/>
            <person name="Haridas S."/>
            <person name="Kuo A."/>
            <person name="Mondo S."/>
            <person name="Pangilinan J."/>
            <person name="Riley R."/>
            <person name="Labutti K."/>
            <person name="Andreopoulos B."/>
            <person name="Lipzen A."/>
            <person name="Chen C."/>
            <person name="Yanf M."/>
            <person name="Daum C."/>
            <person name="Ng V."/>
            <person name="Clum A."/>
            <person name="Ohm R."/>
            <person name="Martin F."/>
            <person name="Silar P."/>
            <person name="Natvig D."/>
            <person name="Lalanne C."/>
            <person name="Gautier V."/>
            <person name="Ament-Velasquez S.L."/>
            <person name="Kruys A."/>
            <person name="Hutchinson M.I."/>
            <person name="Powell A.J."/>
            <person name="Barry K."/>
            <person name="Miller A.N."/>
            <person name="Grigoriev I.V."/>
            <person name="Debuchy R."/>
            <person name="Gladieux P."/>
            <person name="Thoren M.H."/>
            <person name="Johannesson H."/>
        </authorList>
    </citation>
    <scope>NUCLEOTIDE SEQUENCE</scope>
    <source>
        <strain evidence="10">CBS 892.96</strain>
    </source>
</reference>
<sequence length="347" mass="37835">MAPSAASHHRSHSLLLLQKLLNLRDKASPLTLILDTLEQPAQPVLNEFMARAKISKAKIILISLSTLKKPPLADVFIRGRHKSLQQLASEILPHVTPSPSSPNQKNLLIFDTLSPLLSPPNNISLLPSLLQSVIPPLTTSCLLVYHLDIPLLSPQSPSPYTPSPLSILSHLSTSILTLHPLSQTLACKAARDKSLPEPVFGLHEPREGVLVGLHSLPHSTSQTQTKQGVVINMELRRKSGRVVQEKFVLFPASPSEGQVTGVNGVVGALMLLSDHPAFSANNVDGGEEEQEMQATFNLGLTEKQRRDREGVVLPYFDAQTEVGGGEGGRILYDMGREDDFDEEEDEI</sequence>
<keyword evidence="6" id="KW-0963">Cytoplasm</keyword>
<dbReference type="PANTHER" id="PTHR15641">
    <property type="entry name" value="ELONGATOR COMPLEX PROTEIN 5"/>
    <property type="match status" value="1"/>
</dbReference>
<dbReference type="GO" id="GO:0002098">
    <property type="term" value="P:tRNA wobble uridine modification"/>
    <property type="evidence" value="ECO:0007669"/>
    <property type="project" value="InterPro"/>
</dbReference>
<reference evidence="10" key="1">
    <citation type="journal article" date="2023" name="Mol. Phylogenet. Evol.">
        <title>Genome-scale phylogeny and comparative genomics of the fungal order Sordariales.</title>
        <authorList>
            <person name="Hensen N."/>
            <person name="Bonometti L."/>
            <person name="Westerberg I."/>
            <person name="Brannstrom I.O."/>
            <person name="Guillou S."/>
            <person name="Cros-Aarteil S."/>
            <person name="Calhoun S."/>
            <person name="Haridas S."/>
            <person name="Kuo A."/>
            <person name="Mondo S."/>
            <person name="Pangilinan J."/>
            <person name="Riley R."/>
            <person name="LaButti K."/>
            <person name="Andreopoulos B."/>
            <person name="Lipzen A."/>
            <person name="Chen C."/>
            <person name="Yan M."/>
            <person name="Daum C."/>
            <person name="Ng V."/>
            <person name="Clum A."/>
            <person name="Steindorff A."/>
            <person name="Ohm R.A."/>
            <person name="Martin F."/>
            <person name="Silar P."/>
            <person name="Natvig D.O."/>
            <person name="Lalanne C."/>
            <person name="Gautier V."/>
            <person name="Ament-Velasquez S.L."/>
            <person name="Kruys A."/>
            <person name="Hutchinson M.I."/>
            <person name="Powell A.J."/>
            <person name="Barry K."/>
            <person name="Miller A.N."/>
            <person name="Grigoriev I.V."/>
            <person name="Debuchy R."/>
            <person name="Gladieux P."/>
            <person name="Hiltunen Thoren M."/>
            <person name="Johannesson H."/>
        </authorList>
    </citation>
    <scope>NUCLEOTIDE SEQUENCE</scope>
    <source>
        <strain evidence="10">CBS 892.96</strain>
    </source>
</reference>
<feature type="region of interest" description="Disordered" evidence="9">
    <location>
        <begin position="327"/>
        <end position="347"/>
    </location>
</feature>
<gene>
    <name evidence="10" type="ORF">QBC36DRAFT_327599</name>
</gene>
<dbReference type="EMBL" id="MU866172">
    <property type="protein sequence ID" value="KAK4177213.1"/>
    <property type="molecule type" value="Genomic_DNA"/>
</dbReference>
<keyword evidence="11" id="KW-1185">Reference proteome</keyword>
<evidence type="ECO:0000313" key="11">
    <source>
        <dbReference type="Proteomes" id="UP001302321"/>
    </source>
</evidence>
<dbReference type="InterPro" id="IPR019519">
    <property type="entry name" value="Elp5"/>
</dbReference>
<dbReference type="PANTHER" id="PTHR15641:SF1">
    <property type="entry name" value="ELONGATOR COMPLEX PROTEIN 5"/>
    <property type="match status" value="1"/>
</dbReference>
<dbReference type="GO" id="GO:0005634">
    <property type="term" value="C:nucleus"/>
    <property type="evidence" value="ECO:0007669"/>
    <property type="project" value="UniProtKB-SubCell"/>
</dbReference>
<comment type="caution">
    <text evidence="10">The sequence shown here is derived from an EMBL/GenBank/DDBJ whole genome shotgun (WGS) entry which is preliminary data.</text>
</comment>
<evidence type="ECO:0000313" key="10">
    <source>
        <dbReference type="EMBL" id="KAK4177213.1"/>
    </source>
</evidence>
<dbReference type="GO" id="GO:0005829">
    <property type="term" value="C:cytosol"/>
    <property type="evidence" value="ECO:0007669"/>
    <property type="project" value="TreeGrafter"/>
</dbReference>
<dbReference type="GO" id="GO:0000049">
    <property type="term" value="F:tRNA binding"/>
    <property type="evidence" value="ECO:0007669"/>
    <property type="project" value="TreeGrafter"/>
</dbReference>